<dbReference type="SUPFAM" id="SSF52540">
    <property type="entry name" value="P-loop containing nucleoside triphosphate hydrolases"/>
    <property type="match status" value="2"/>
</dbReference>
<organism evidence="6 7">
    <name type="scientific">Microbacterium limosum</name>
    <dbReference type="NCBI Taxonomy" id="3079935"/>
    <lineage>
        <taxon>Bacteria</taxon>
        <taxon>Bacillati</taxon>
        <taxon>Actinomycetota</taxon>
        <taxon>Actinomycetes</taxon>
        <taxon>Micrococcales</taxon>
        <taxon>Microbacteriaceae</taxon>
        <taxon>Microbacterium</taxon>
    </lineage>
</organism>
<dbReference type="KEGG" id="mliy:RYJ27_07725"/>
<dbReference type="Gene3D" id="3.40.50.300">
    <property type="entry name" value="P-loop containing nucleotide triphosphate hydrolases"/>
    <property type="match status" value="2"/>
</dbReference>
<accession>A0AAU0MDR8</accession>
<dbReference type="InterPro" id="IPR027417">
    <property type="entry name" value="P-loop_NTPase"/>
</dbReference>
<evidence type="ECO:0000259" key="5">
    <source>
        <dbReference type="PROSITE" id="PS50893"/>
    </source>
</evidence>
<proteinExistence type="predicted"/>
<reference evidence="6 7" key="1">
    <citation type="submission" date="2023-10" db="EMBL/GenBank/DDBJ databases">
        <title>Y20.</title>
        <authorList>
            <person name="Zhang G."/>
            <person name="Ding Y."/>
        </authorList>
    </citation>
    <scope>NUCLEOTIDE SEQUENCE [LARGE SCALE GENOMIC DNA]</scope>
    <source>
        <strain evidence="6 7">Y20</strain>
    </source>
</reference>
<protein>
    <submittedName>
        <fullName evidence="6">Sugar ABC transporter ATP-binding protein</fullName>
    </submittedName>
</protein>
<dbReference type="AlphaFoldDB" id="A0AAU0MDR8"/>
<evidence type="ECO:0000256" key="3">
    <source>
        <dbReference type="ARBA" id="ARBA00022741"/>
    </source>
</evidence>
<dbReference type="GO" id="GO:0005524">
    <property type="term" value="F:ATP binding"/>
    <property type="evidence" value="ECO:0007669"/>
    <property type="project" value="UniProtKB-KW"/>
</dbReference>
<dbReference type="PANTHER" id="PTHR43790:SF9">
    <property type="entry name" value="GALACTOFURANOSE TRANSPORTER ATP-BINDING PROTEIN YTFR"/>
    <property type="match status" value="1"/>
</dbReference>
<sequence length="492" mass="52433">MSAALTAKGLTKSFGGVTVVRDVDIEVRPGEVLCLLGENGAGKSTVAKMLSGVVHPDGGEMSIAGEIYAPATPAAAIDAGVGLIHQETNLIPHLSIAENVFLGRQPVRNGRVDMKFMREEAQKHLARLGANFDPDLPVSALSVAGLQKVEIAKALALNARFLLLDEPTAALGYDDAEQLFTVVDQLAAEGVGFVFISHRLEEIARIGSRIVVMRDSRRVRDFDTARVDPDVLVEAMVDRPIDRVFPDPHPHDGKVVLKVDRITRSGSFRDVSFEVHEGEVLGIAGLVGAGRTEIARAIFGAEPPESGTIQLDGTQLNLHHPSDAIRAGIALVPEDRKQEGLLLGQSVSENIISASMKKALTSGMLLGPKIRRIVADAAQSLALKGRPDQPVGTLSGGNQQKVVIAKWLLTNPRVIIFDEPTRGIDVGAKEAVYQLIADLADRGTAVIVISSELTEVLGLSHRVVVLSRGKVTGILDRAEATQERTMALAVAS</sequence>
<dbReference type="InterPro" id="IPR050107">
    <property type="entry name" value="ABC_carbohydrate_import_ATPase"/>
</dbReference>
<dbReference type="InterPro" id="IPR017871">
    <property type="entry name" value="ABC_transporter-like_CS"/>
</dbReference>
<gene>
    <name evidence="6" type="ORF">RYJ27_07725</name>
</gene>
<dbReference type="Proteomes" id="UP001329313">
    <property type="component" value="Chromosome"/>
</dbReference>
<dbReference type="InterPro" id="IPR003439">
    <property type="entry name" value="ABC_transporter-like_ATP-bd"/>
</dbReference>
<dbReference type="InterPro" id="IPR003593">
    <property type="entry name" value="AAA+_ATPase"/>
</dbReference>
<keyword evidence="1" id="KW-0813">Transport</keyword>
<keyword evidence="3" id="KW-0547">Nucleotide-binding</keyword>
<dbReference type="PROSITE" id="PS50893">
    <property type="entry name" value="ABC_TRANSPORTER_2"/>
    <property type="match status" value="2"/>
</dbReference>
<evidence type="ECO:0000313" key="6">
    <source>
        <dbReference type="EMBL" id="WOQ68615.1"/>
    </source>
</evidence>
<evidence type="ECO:0000256" key="2">
    <source>
        <dbReference type="ARBA" id="ARBA00022737"/>
    </source>
</evidence>
<evidence type="ECO:0000313" key="7">
    <source>
        <dbReference type="Proteomes" id="UP001329313"/>
    </source>
</evidence>
<dbReference type="PANTHER" id="PTHR43790">
    <property type="entry name" value="CARBOHYDRATE TRANSPORT ATP-BINDING PROTEIN MG119-RELATED"/>
    <property type="match status" value="1"/>
</dbReference>
<dbReference type="CDD" id="cd03215">
    <property type="entry name" value="ABC_Carb_Monos_II"/>
    <property type="match status" value="1"/>
</dbReference>
<dbReference type="GO" id="GO:0016887">
    <property type="term" value="F:ATP hydrolysis activity"/>
    <property type="evidence" value="ECO:0007669"/>
    <property type="project" value="InterPro"/>
</dbReference>
<evidence type="ECO:0000256" key="4">
    <source>
        <dbReference type="ARBA" id="ARBA00022840"/>
    </source>
</evidence>
<name>A0AAU0MDR8_9MICO</name>
<keyword evidence="2" id="KW-0677">Repeat</keyword>
<keyword evidence="4 6" id="KW-0067">ATP-binding</keyword>
<dbReference type="SMART" id="SM00382">
    <property type="entry name" value="AAA"/>
    <property type="match status" value="2"/>
</dbReference>
<feature type="domain" description="ABC transporter" evidence="5">
    <location>
        <begin position="251"/>
        <end position="491"/>
    </location>
</feature>
<dbReference type="RefSeq" id="WP_330169756.1">
    <property type="nucleotide sequence ID" value="NZ_CP137080.1"/>
</dbReference>
<feature type="domain" description="ABC transporter" evidence="5">
    <location>
        <begin position="5"/>
        <end position="240"/>
    </location>
</feature>
<keyword evidence="7" id="KW-1185">Reference proteome</keyword>
<dbReference type="CDD" id="cd03216">
    <property type="entry name" value="ABC_Carb_Monos_I"/>
    <property type="match status" value="1"/>
</dbReference>
<evidence type="ECO:0000256" key="1">
    <source>
        <dbReference type="ARBA" id="ARBA00022448"/>
    </source>
</evidence>
<dbReference type="PROSITE" id="PS00211">
    <property type="entry name" value="ABC_TRANSPORTER_1"/>
    <property type="match status" value="1"/>
</dbReference>
<dbReference type="Pfam" id="PF00005">
    <property type="entry name" value="ABC_tran"/>
    <property type="match status" value="2"/>
</dbReference>
<dbReference type="EMBL" id="CP137080">
    <property type="protein sequence ID" value="WOQ68615.1"/>
    <property type="molecule type" value="Genomic_DNA"/>
</dbReference>